<protein>
    <submittedName>
        <fullName evidence="1">Uncharacterized protein</fullName>
    </submittedName>
</protein>
<reference evidence="1" key="2">
    <citation type="journal article" date="2015" name="Data Brief">
        <title>Shoot transcriptome of the giant reed, Arundo donax.</title>
        <authorList>
            <person name="Barrero R.A."/>
            <person name="Guerrero F.D."/>
            <person name="Moolhuijzen P."/>
            <person name="Goolsby J.A."/>
            <person name="Tidwell J."/>
            <person name="Bellgard S.E."/>
            <person name="Bellgard M.I."/>
        </authorList>
    </citation>
    <scope>NUCLEOTIDE SEQUENCE</scope>
    <source>
        <tissue evidence="1">Shoot tissue taken approximately 20 cm above the soil surface</tissue>
    </source>
</reference>
<proteinExistence type="predicted"/>
<dbReference type="AlphaFoldDB" id="A0A0A9HCQ7"/>
<name>A0A0A9HCQ7_ARUDO</name>
<accession>A0A0A9HCQ7</accession>
<sequence length="43" mass="5078">MIFPPAFLDSSSWNDNQVIPRFPVNFICIFPPFLFPKILFTLF</sequence>
<organism evidence="1">
    <name type="scientific">Arundo donax</name>
    <name type="common">Giant reed</name>
    <name type="synonym">Donax arundinaceus</name>
    <dbReference type="NCBI Taxonomy" id="35708"/>
    <lineage>
        <taxon>Eukaryota</taxon>
        <taxon>Viridiplantae</taxon>
        <taxon>Streptophyta</taxon>
        <taxon>Embryophyta</taxon>
        <taxon>Tracheophyta</taxon>
        <taxon>Spermatophyta</taxon>
        <taxon>Magnoliopsida</taxon>
        <taxon>Liliopsida</taxon>
        <taxon>Poales</taxon>
        <taxon>Poaceae</taxon>
        <taxon>PACMAD clade</taxon>
        <taxon>Arundinoideae</taxon>
        <taxon>Arundineae</taxon>
        <taxon>Arundo</taxon>
    </lineage>
</organism>
<reference evidence="1" key="1">
    <citation type="submission" date="2014-09" db="EMBL/GenBank/DDBJ databases">
        <authorList>
            <person name="Magalhaes I.L.F."/>
            <person name="Oliveira U."/>
            <person name="Santos F.R."/>
            <person name="Vidigal T.H.D.A."/>
            <person name="Brescovit A.D."/>
            <person name="Santos A.J."/>
        </authorList>
    </citation>
    <scope>NUCLEOTIDE SEQUENCE</scope>
    <source>
        <tissue evidence="1">Shoot tissue taken approximately 20 cm above the soil surface</tissue>
    </source>
</reference>
<dbReference type="EMBL" id="GBRH01162916">
    <property type="protein sequence ID" value="JAE34980.1"/>
    <property type="molecule type" value="Transcribed_RNA"/>
</dbReference>
<evidence type="ECO:0000313" key="1">
    <source>
        <dbReference type="EMBL" id="JAE34980.1"/>
    </source>
</evidence>